<dbReference type="Proteomes" id="UP000018747">
    <property type="component" value="Unassembled WGS sequence"/>
</dbReference>
<gene>
    <name evidence="1" type="ORF">LEP1GSC062_1590</name>
</gene>
<evidence type="ECO:0000313" key="2">
    <source>
        <dbReference type="Proteomes" id="UP000018747"/>
    </source>
</evidence>
<accession>V6HTU3</accession>
<keyword evidence="2" id="KW-1185">Reference proteome</keyword>
<comment type="caution">
    <text evidence="1">The sequence shown here is derived from an EMBL/GenBank/DDBJ whole genome shotgun (WGS) entry which is preliminary data.</text>
</comment>
<dbReference type="AlphaFoldDB" id="V6HTU3"/>
<name>V6HTU3_9LEPT</name>
<reference evidence="1" key="1">
    <citation type="submission" date="2013-05" db="EMBL/GenBank/DDBJ databases">
        <authorList>
            <person name="Harkins D.M."/>
            <person name="Durkin A.S."/>
            <person name="Brinkac L.M."/>
            <person name="Haft D.H."/>
            <person name="Selengut J.D."/>
            <person name="Sanka R."/>
            <person name="DePew J."/>
            <person name="Purushe J."/>
            <person name="Hartskeerl R.A."/>
            <person name="Ahmed A."/>
            <person name="van der Linden H."/>
            <person name="Goris M.G.A."/>
            <person name="Vinetz J.M."/>
            <person name="Sutton G.G."/>
            <person name="Nierman W.C."/>
            <person name="Fouts D.E."/>
        </authorList>
    </citation>
    <scope>NUCLEOTIDE SEQUENCE [LARGE SCALE GENOMIC DNA]</scope>
    <source>
        <strain evidence="1">L 60</strain>
    </source>
</reference>
<evidence type="ECO:0000313" key="1">
    <source>
        <dbReference type="EMBL" id="EQA61090.1"/>
    </source>
</evidence>
<proteinExistence type="predicted"/>
<dbReference type="EMBL" id="AHMT02000052">
    <property type="protein sequence ID" value="EQA61090.1"/>
    <property type="molecule type" value="Genomic_DNA"/>
</dbReference>
<organism evidence="1 2">
    <name type="scientific">Leptospira alexanderi serovar Manhao 3 str. L 60</name>
    <dbReference type="NCBI Taxonomy" id="1049759"/>
    <lineage>
        <taxon>Bacteria</taxon>
        <taxon>Pseudomonadati</taxon>
        <taxon>Spirochaetota</taxon>
        <taxon>Spirochaetia</taxon>
        <taxon>Leptospirales</taxon>
        <taxon>Leptospiraceae</taxon>
        <taxon>Leptospira</taxon>
    </lineage>
</organism>
<protein>
    <submittedName>
        <fullName evidence="1">Uncharacterized protein</fullName>
    </submittedName>
</protein>
<sequence length="39" mass="4692">MEIPILNSFLFLSDNNFKILYNEKDENRQQYVATSLRLN</sequence>